<dbReference type="Pfam" id="PF06074">
    <property type="entry name" value="Portal_Mu"/>
    <property type="match status" value="1"/>
</dbReference>
<feature type="region of interest" description="Disordered" evidence="1">
    <location>
        <begin position="1"/>
        <end position="22"/>
    </location>
</feature>
<proteinExistence type="predicted"/>
<name>A0A212L234_9HYPH</name>
<feature type="compositionally biased region" description="Low complexity" evidence="1">
    <location>
        <begin position="1"/>
        <end position="15"/>
    </location>
</feature>
<protein>
    <recommendedName>
        <fullName evidence="3">Portal protein</fullName>
    </recommendedName>
</protein>
<dbReference type="RefSeq" id="WP_288199060.1">
    <property type="nucleotide sequence ID" value="NZ_LT608334.1"/>
</dbReference>
<evidence type="ECO:0000256" key="1">
    <source>
        <dbReference type="SAM" id="MobiDB-lite"/>
    </source>
</evidence>
<feature type="compositionally biased region" description="Acidic residues" evidence="1">
    <location>
        <begin position="453"/>
        <end position="470"/>
    </location>
</feature>
<dbReference type="EMBL" id="FMJD01000002">
    <property type="protein sequence ID" value="SCM71547.1"/>
    <property type="molecule type" value="Genomic_DNA"/>
</dbReference>
<feature type="region of interest" description="Disordered" evidence="1">
    <location>
        <begin position="412"/>
        <end position="470"/>
    </location>
</feature>
<evidence type="ECO:0008006" key="3">
    <source>
        <dbReference type="Google" id="ProtNLM"/>
    </source>
</evidence>
<sequence>MARRPAAASPAQPLRFDPSTIGSTGLRQTGGYLHEEFLRDLRGEKGMRKYREMTDNDYVIGAMLFAIQTLIAGVEWTMQAVDETTEAEDAATFAEEVLGDMKTPWPSALSEICTMFPFGYAPMEVTWKKRTDAPNDIGLPSSKYTDGKIGVDAISLRAQETVIRWDIDDIDGTIRGFWQQPINRPMAYIPISKCLLFRTSAVKNNPEGRSILRNAYRSWYFKTRMEEIEAIGVERDLAGLPMMRIPAQLMAEDATPQDKAVFKAYQKLVTNVRRDQQEGIILPSSKDKEGNYLFDFELLTTGGSRAFDTNKVLTRYDRAIATSVLADFIFLGQQAVGSFALSSDKTALFGAAIQSFLENVIAAQINTELLPRLWFLNALPPELMPVWTPGAIEEASLAEVAQLISSMTGAGAPMFPDRDLENHLRKRAGLPPAPEEGEDMRTPDMPDDQGTGSEDDEEVDDGLDDESATA</sequence>
<dbReference type="AlphaFoldDB" id="A0A212L234"/>
<accession>A0A212L234</accession>
<evidence type="ECO:0000313" key="2">
    <source>
        <dbReference type="EMBL" id="SCM71547.1"/>
    </source>
</evidence>
<reference evidence="2" key="1">
    <citation type="submission" date="2016-08" db="EMBL/GenBank/DDBJ databases">
        <authorList>
            <person name="Seilhamer J.J."/>
        </authorList>
    </citation>
    <scope>NUCLEOTIDE SEQUENCE</scope>
    <source>
        <strain evidence="2">86</strain>
    </source>
</reference>
<organism evidence="2">
    <name type="scientific">uncultured Pleomorphomonas sp</name>
    <dbReference type="NCBI Taxonomy" id="442121"/>
    <lineage>
        <taxon>Bacteria</taxon>
        <taxon>Pseudomonadati</taxon>
        <taxon>Pseudomonadota</taxon>
        <taxon>Alphaproteobacteria</taxon>
        <taxon>Hyphomicrobiales</taxon>
        <taxon>Pleomorphomonadaceae</taxon>
        <taxon>Pleomorphomonas</taxon>
        <taxon>environmental samples</taxon>
    </lineage>
</organism>
<gene>
    <name evidence="2" type="ORF">KL86PLE_100258</name>
</gene>
<dbReference type="InterPro" id="IPR009279">
    <property type="entry name" value="Portal_Mu"/>
</dbReference>